<protein>
    <recommendedName>
        <fullName evidence="5">Growth inhibitor PemK</fullName>
    </recommendedName>
</protein>
<dbReference type="RefSeq" id="WP_076702045.1">
    <property type="nucleotide sequence ID" value="NZ_MRDE01000016.1"/>
</dbReference>
<dbReference type="OrthoDB" id="557178at2"/>
<dbReference type="Pfam" id="PF02452">
    <property type="entry name" value="PemK_toxin"/>
    <property type="match status" value="1"/>
</dbReference>
<accession>A0A1R1LJL8</accession>
<dbReference type="GO" id="GO:0003677">
    <property type="term" value="F:DNA binding"/>
    <property type="evidence" value="ECO:0007669"/>
    <property type="project" value="InterPro"/>
</dbReference>
<keyword evidence="4" id="KW-1185">Reference proteome</keyword>
<evidence type="ECO:0000313" key="4">
    <source>
        <dbReference type="Proteomes" id="UP000187085"/>
    </source>
</evidence>
<dbReference type="Proteomes" id="UP000187085">
    <property type="component" value="Unassembled WGS sequence"/>
</dbReference>
<evidence type="ECO:0000313" key="3">
    <source>
        <dbReference type="EMBL" id="OMH27733.1"/>
    </source>
</evidence>
<name>A0A1R1LJL8_9MICC</name>
<comment type="caution">
    <text evidence="3">The sequence shown here is derived from an EMBL/GenBank/DDBJ whole genome shotgun (WGS) entry which is preliminary data.</text>
</comment>
<dbReference type="STRING" id="554083.BKD30_03620"/>
<evidence type="ECO:0008006" key="5">
    <source>
        <dbReference type="Google" id="ProtNLM"/>
    </source>
</evidence>
<reference evidence="3 4" key="1">
    <citation type="submission" date="2016-12" db="EMBL/GenBank/DDBJ databases">
        <title>Draft genome of Tersicoccus phoenicis 1P05MA.</title>
        <authorList>
            <person name="Nakajima Y."/>
            <person name="Yoshizawa S."/>
            <person name="Nakamura K."/>
            <person name="Ogura Y."/>
            <person name="Hayashi T."/>
            <person name="Kogure K."/>
        </authorList>
    </citation>
    <scope>NUCLEOTIDE SEQUENCE [LARGE SCALE GENOMIC DNA]</scope>
    <source>
        <strain evidence="3 4">1p05MA</strain>
    </source>
</reference>
<dbReference type="InterPro" id="IPR003477">
    <property type="entry name" value="PemK-like"/>
</dbReference>
<dbReference type="EMBL" id="MRDE01000016">
    <property type="protein sequence ID" value="OMH27733.1"/>
    <property type="molecule type" value="Genomic_DNA"/>
</dbReference>
<comment type="similarity">
    <text evidence="1">Belongs to the PemK/MazF family.</text>
</comment>
<dbReference type="AlphaFoldDB" id="A0A1R1LJL8"/>
<dbReference type="SUPFAM" id="SSF50118">
    <property type="entry name" value="Cell growth inhibitor/plasmid maintenance toxic component"/>
    <property type="match status" value="1"/>
</dbReference>
<sequence length="118" mass="12964">MSRHAAGSILVVDWRVGALPHEPGRLRPAVVVEDHELFPDDYPNILVVPLTRDEGLAHRSFAEPIEPSADNGADAICWALAHHVTSVSLRRVHPTPSRITAEQLTRIRERIVLAVCGA</sequence>
<evidence type="ECO:0000256" key="2">
    <source>
        <dbReference type="ARBA" id="ARBA00022649"/>
    </source>
</evidence>
<organism evidence="3 4">
    <name type="scientific">Tersicoccus phoenicis</name>
    <dbReference type="NCBI Taxonomy" id="554083"/>
    <lineage>
        <taxon>Bacteria</taxon>
        <taxon>Bacillati</taxon>
        <taxon>Actinomycetota</taxon>
        <taxon>Actinomycetes</taxon>
        <taxon>Micrococcales</taxon>
        <taxon>Micrococcaceae</taxon>
        <taxon>Tersicoccus</taxon>
    </lineage>
</organism>
<dbReference type="InterPro" id="IPR011067">
    <property type="entry name" value="Plasmid_toxin/cell-grow_inhib"/>
</dbReference>
<proteinExistence type="inferred from homology"/>
<evidence type="ECO:0000256" key="1">
    <source>
        <dbReference type="ARBA" id="ARBA00007521"/>
    </source>
</evidence>
<keyword evidence="2" id="KW-1277">Toxin-antitoxin system</keyword>
<gene>
    <name evidence="3" type="ORF">BKD30_03620</name>
</gene>
<dbReference type="Gene3D" id="2.30.30.110">
    <property type="match status" value="1"/>
</dbReference>